<dbReference type="Pfam" id="PF03865">
    <property type="entry name" value="ShlB"/>
    <property type="match status" value="1"/>
</dbReference>
<gene>
    <name evidence="6" type="ORF">DJ018_08570</name>
</gene>
<sequence length="516" mass="55312">MAALAITIGAPAAADSGAPDSGCAATRAEPCFVLMGVTIDGVSAYPLKDLAPLYADDLTREVSMDDLVRIAQAITDKYRSDGYFLARAVVPPQTGPEGMVRLVVYEGRISELQVTGRTAPAVSTLLDGVTDARPLRLADLDRRLTLATDRPGFKLRTQLEPVLDDPAQHRLVVQADRQLWTGSLYIDNRGAPSAGPWQAYGRLAANSAFVAGDQLAVSALIVPEDPREFSQAELSYAYPLATGGSLTIRGSAAQARDSANDIGAVFGNEHRAASVRLSHPLSRGRRHAVWAAFGLDGTRVKQDWAQYGGYQDDLRVLRGSVFATRSADGRTTTGFAQVSTGLDALGASDRPGANRSRWDADAQFWKLNLHGSHYRDLGRRTGVYVQADGQWTDDPLLASEEFTAGGSPYGRAYNYAEISGEKGLATLAELRFGFDPPGAALNFFQLYAFADAAKVWRKDASPGFESAALASAGVGTRLSFANKATLRLEAARPLTRTPYLAGDKDWRTFVALSAGF</sequence>
<feature type="domain" description="Haemolysin activator HlyB C-terminal" evidence="4">
    <location>
        <begin position="175"/>
        <end position="478"/>
    </location>
</feature>
<dbReference type="GO" id="GO:0008320">
    <property type="term" value="F:protein transmembrane transporter activity"/>
    <property type="evidence" value="ECO:0007669"/>
    <property type="project" value="TreeGrafter"/>
</dbReference>
<organism evidence="6 7">
    <name type="scientific">Phenylobacterium deserti</name>
    <dbReference type="NCBI Taxonomy" id="1914756"/>
    <lineage>
        <taxon>Bacteria</taxon>
        <taxon>Pseudomonadati</taxon>
        <taxon>Pseudomonadota</taxon>
        <taxon>Alphaproteobacteria</taxon>
        <taxon>Caulobacterales</taxon>
        <taxon>Caulobacteraceae</taxon>
        <taxon>Phenylobacterium</taxon>
    </lineage>
</organism>
<dbReference type="Gene3D" id="3.10.20.310">
    <property type="entry name" value="membrane protein fhac"/>
    <property type="match status" value="1"/>
</dbReference>
<comment type="caution">
    <text evidence="6">The sequence shown here is derived from an EMBL/GenBank/DDBJ whole genome shotgun (WGS) entry which is preliminary data.</text>
</comment>
<keyword evidence="2" id="KW-0812">Transmembrane</keyword>
<dbReference type="EMBL" id="QFYR01000001">
    <property type="protein sequence ID" value="RAK57946.1"/>
    <property type="molecule type" value="Genomic_DNA"/>
</dbReference>
<keyword evidence="1" id="KW-1134">Transmembrane beta strand</keyword>
<name>A0A328AW62_9CAUL</name>
<dbReference type="InterPro" id="IPR051544">
    <property type="entry name" value="TPS_OM_transporter"/>
</dbReference>
<feature type="domain" description="Polypeptide-transport-associated ShlB-type" evidence="5">
    <location>
        <begin position="32"/>
        <end position="107"/>
    </location>
</feature>
<evidence type="ECO:0000256" key="2">
    <source>
        <dbReference type="ARBA" id="ARBA00022692"/>
    </source>
</evidence>
<evidence type="ECO:0000256" key="3">
    <source>
        <dbReference type="ARBA" id="ARBA00023237"/>
    </source>
</evidence>
<keyword evidence="7" id="KW-1185">Reference proteome</keyword>
<dbReference type="GO" id="GO:0098046">
    <property type="term" value="C:type V protein secretion system complex"/>
    <property type="evidence" value="ECO:0007669"/>
    <property type="project" value="TreeGrafter"/>
</dbReference>
<evidence type="ECO:0008006" key="8">
    <source>
        <dbReference type="Google" id="ProtNLM"/>
    </source>
</evidence>
<dbReference type="Proteomes" id="UP000249725">
    <property type="component" value="Unassembled WGS sequence"/>
</dbReference>
<proteinExistence type="predicted"/>
<dbReference type="PANTHER" id="PTHR34597">
    <property type="entry name" value="SLR1661 PROTEIN"/>
    <property type="match status" value="1"/>
</dbReference>
<dbReference type="PANTHER" id="PTHR34597:SF6">
    <property type="entry name" value="BLR6126 PROTEIN"/>
    <property type="match status" value="1"/>
</dbReference>
<protein>
    <recommendedName>
        <fullName evidence="8">ShlB/FhaC/HecB family hemolysin secretion/activation protein</fullName>
    </recommendedName>
</protein>
<keyword evidence="3" id="KW-0998">Cell outer membrane</keyword>
<accession>A0A328AW62</accession>
<dbReference type="GO" id="GO:0046819">
    <property type="term" value="P:protein secretion by the type V secretion system"/>
    <property type="evidence" value="ECO:0007669"/>
    <property type="project" value="TreeGrafter"/>
</dbReference>
<dbReference type="InterPro" id="IPR005565">
    <property type="entry name" value="Hemolysn_activator_HlyB_C"/>
</dbReference>
<evidence type="ECO:0000259" key="4">
    <source>
        <dbReference type="Pfam" id="PF03865"/>
    </source>
</evidence>
<dbReference type="OrthoDB" id="7209508at2"/>
<dbReference type="InterPro" id="IPR013686">
    <property type="entry name" value="Polypept-transport_assoc_ShlB"/>
</dbReference>
<dbReference type="Pfam" id="PF08479">
    <property type="entry name" value="POTRA_2"/>
    <property type="match status" value="1"/>
</dbReference>
<dbReference type="AlphaFoldDB" id="A0A328AW62"/>
<evidence type="ECO:0000313" key="6">
    <source>
        <dbReference type="EMBL" id="RAK57946.1"/>
    </source>
</evidence>
<evidence type="ECO:0000259" key="5">
    <source>
        <dbReference type="Pfam" id="PF08479"/>
    </source>
</evidence>
<evidence type="ECO:0000256" key="1">
    <source>
        <dbReference type="ARBA" id="ARBA00022452"/>
    </source>
</evidence>
<keyword evidence="1" id="KW-0472">Membrane</keyword>
<evidence type="ECO:0000313" key="7">
    <source>
        <dbReference type="Proteomes" id="UP000249725"/>
    </source>
</evidence>
<dbReference type="Gene3D" id="2.40.160.50">
    <property type="entry name" value="membrane protein fhac: a member of the omp85/tpsb transporter family"/>
    <property type="match status" value="1"/>
</dbReference>
<dbReference type="RefSeq" id="WP_111514396.1">
    <property type="nucleotide sequence ID" value="NZ_QFYR01000001.1"/>
</dbReference>
<reference evidence="7" key="1">
    <citation type="submission" date="2018-05" db="EMBL/GenBank/DDBJ databases">
        <authorList>
            <person name="Li X."/>
        </authorList>
    </citation>
    <scope>NUCLEOTIDE SEQUENCE [LARGE SCALE GENOMIC DNA]</scope>
    <source>
        <strain evidence="7">YIM 73061</strain>
    </source>
</reference>